<dbReference type="Proteomes" id="UP000285326">
    <property type="component" value="Unassembled WGS sequence"/>
</dbReference>
<reference evidence="1 2" key="1">
    <citation type="journal article" date="2018" name="BMC Genomics">
        <title>Comparative genome analyses reveal sequence features reflecting distinct modes of host-adaptation between dicot and monocot powdery mildew.</title>
        <authorList>
            <person name="Wu Y."/>
            <person name="Ma X."/>
            <person name="Pan Z."/>
            <person name="Kale S.D."/>
            <person name="Song Y."/>
            <person name="King H."/>
            <person name="Zhang Q."/>
            <person name="Presley C."/>
            <person name="Deng X."/>
            <person name="Wei C.I."/>
            <person name="Xiao S."/>
        </authorList>
    </citation>
    <scope>NUCLEOTIDE SEQUENCE [LARGE SCALE GENOMIC DNA]</scope>
    <source>
        <strain evidence="1">UMSG1</strain>
    </source>
</reference>
<accession>A0A420J3I3</accession>
<comment type="caution">
    <text evidence="1">The sequence shown here is derived from an EMBL/GenBank/DDBJ whole genome shotgun (WGS) entry which is preliminary data.</text>
</comment>
<evidence type="ECO:0000313" key="2">
    <source>
        <dbReference type="Proteomes" id="UP000285326"/>
    </source>
</evidence>
<organism evidence="1 2">
    <name type="scientific">Golovinomyces cichoracearum</name>
    <dbReference type="NCBI Taxonomy" id="62708"/>
    <lineage>
        <taxon>Eukaryota</taxon>
        <taxon>Fungi</taxon>
        <taxon>Dikarya</taxon>
        <taxon>Ascomycota</taxon>
        <taxon>Pezizomycotina</taxon>
        <taxon>Leotiomycetes</taxon>
        <taxon>Erysiphales</taxon>
        <taxon>Erysiphaceae</taxon>
        <taxon>Golovinomyces</taxon>
    </lineage>
</organism>
<sequence length="130" mass="14482">MKSALVPSLRKGIAYRSNVSMTSYDLFVMEVQDLANELESLPDFRLVHGSASEFYVHENPTYNQQYVTPLRDSNQVSEFSSGSLLNMGSSQTSYTKLDHDGDVEMGDINVLKSQENRAPILPSRIFSIGA</sequence>
<dbReference type="EMBL" id="MCBS01018379">
    <property type="protein sequence ID" value="RKF81350.1"/>
    <property type="molecule type" value="Genomic_DNA"/>
</dbReference>
<evidence type="ECO:0000313" key="1">
    <source>
        <dbReference type="EMBL" id="RKF81350.1"/>
    </source>
</evidence>
<protein>
    <submittedName>
        <fullName evidence="1">Uncharacterized protein</fullName>
    </submittedName>
</protein>
<dbReference type="AlphaFoldDB" id="A0A420J3I3"/>
<proteinExistence type="predicted"/>
<gene>
    <name evidence="1" type="ORF">GcM1_183008</name>
</gene>
<name>A0A420J3I3_9PEZI</name>